<dbReference type="InterPro" id="IPR000259">
    <property type="entry name" value="Adhesion_dom_fimbrial"/>
</dbReference>
<feature type="domain" description="Fimbrial-type adhesion" evidence="2">
    <location>
        <begin position="33"/>
        <end position="174"/>
    </location>
</feature>
<dbReference type="Gene3D" id="2.60.40.1090">
    <property type="entry name" value="Fimbrial-type adhesion domain"/>
    <property type="match status" value="1"/>
</dbReference>
<evidence type="ECO:0000313" key="4">
    <source>
        <dbReference type="Proteomes" id="UP001205357"/>
    </source>
</evidence>
<feature type="chain" id="PRO_5046585371" evidence="1">
    <location>
        <begin position="23"/>
        <end position="175"/>
    </location>
</feature>
<dbReference type="InterPro" id="IPR008966">
    <property type="entry name" value="Adhesion_dom_sf"/>
</dbReference>
<comment type="caution">
    <text evidence="3">The sequence shown here is derived from an EMBL/GenBank/DDBJ whole genome shotgun (WGS) entry which is preliminary data.</text>
</comment>
<feature type="signal peptide" evidence="1">
    <location>
        <begin position="1"/>
        <end position="22"/>
    </location>
</feature>
<sequence>MKLYNYLFFFIASSVFSSSVSADINQINAQLNITYTLHAGTCQFNTDTLQFSFGSFTKEELIAGRGIEIGKELIVDDCSDSFRQITGLRITDAGGVEIKTIDGIPQTPGGAKGVLLQLYMKNTSNNELYFPMNAFPIAPTAGTHYTLYARLSAPDSSILSAGQVNAVAWLNIDYF</sequence>
<evidence type="ECO:0000313" key="3">
    <source>
        <dbReference type="EMBL" id="MCS2162480.1"/>
    </source>
</evidence>
<name>A0ABT2E688_9ENTR</name>
<keyword evidence="1" id="KW-0732">Signal</keyword>
<evidence type="ECO:0000256" key="1">
    <source>
        <dbReference type="SAM" id="SignalP"/>
    </source>
</evidence>
<dbReference type="EMBL" id="JALIGE010000075">
    <property type="protein sequence ID" value="MCS2162480.1"/>
    <property type="molecule type" value="Genomic_DNA"/>
</dbReference>
<dbReference type="Proteomes" id="UP001205357">
    <property type="component" value="Unassembled WGS sequence"/>
</dbReference>
<reference evidence="3 4" key="1">
    <citation type="submission" date="2022-04" db="EMBL/GenBank/DDBJ databases">
        <title>Proposal of a three novel species of Scandinavium, Scandinavium hiltneri, Scandinavium manionii, Scandinavium tedordense.</title>
        <authorList>
            <person name="Maddock D.W."/>
            <person name="Brady C.L."/>
            <person name="Denman S."/>
            <person name="Arnold D."/>
        </authorList>
    </citation>
    <scope>NUCLEOTIDE SEQUENCE [LARGE SCALE GENOMIC DNA]</scope>
    <source>
        <strain evidence="3 4">H11S7</strain>
    </source>
</reference>
<dbReference type="SUPFAM" id="SSF49401">
    <property type="entry name" value="Bacterial adhesins"/>
    <property type="match status" value="1"/>
</dbReference>
<proteinExistence type="predicted"/>
<dbReference type="RefSeq" id="WP_258989036.1">
    <property type="nucleotide sequence ID" value="NZ_JALIGE010000075.1"/>
</dbReference>
<keyword evidence="4" id="KW-1185">Reference proteome</keyword>
<accession>A0ABT2E688</accession>
<dbReference type="Pfam" id="PF00419">
    <property type="entry name" value="Fimbrial"/>
    <property type="match status" value="1"/>
</dbReference>
<gene>
    <name evidence="3" type="ORF">MUU47_15390</name>
</gene>
<dbReference type="InterPro" id="IPR036937">
    <property type="entry name" value="Adhesion_dom_fimbrial_sf"/>
</dbReference>
<evidence type="ECO:0000259" key="2">
    <source>
        <dbReference type="Pfam" id="PF00419"/>
    </source>
</evidence>
<organism evidence="3 4">
    <name type="scientific">Scandinavium hiltneri</name>
    <dbReference type="NCBI Taxonomy" id="2926519"/>
    <lineage>
        <taxon>Bacteria</taxon>
        <taxon>Pseudomonadati</taxon>
        <taxon>Pseudomonadota</taxon>
        <taxon>Gammaproteobacteria</taxon>
        <taxon>Enterobacterales</taxon>
        <taxon>Enterobacteriaceae</taxon>
        <taxon>Scandinavium</taxon>
    </lineage>
</organism>
<protein>
    <submittedName>
        <fullName evidence="3">Fimbrial protein</fullName>
    </submittedName>
</protein>